<keyword evidence="1" id="KW-0812">Transmembrane</keyword>
<keyword evidence="1" id="KW-0472">Membrane</keyword>
<feature type="transmembrane region" description="Helical" evidence="1">
    <location>
        <begin position="12"/>
        <end position="34"/>
    </location>
</feature>
<gene>
    <name evidence="2" type="ORF">NCTC3166_00617</name>
</gene>
<sequence>MKKLENYSWKMWHLYTLVAVTIFMIGGIWSFFFLKEASYVVNDRNYTYRGKGQRLTNYLMLDEEDTGLPIIALSFEKVDENWSSYGYAIGRHYLALQDSKLSQTDQNKKDPEEYFKIRYYQLGKEEGEGHLIDVLKLAQEKGYPTINGSMDSIMYSDGKDDYVGVNLADENYLFINLRTQEVSQKRPKETIQFGYSGIHRFASLAYYTADFYKEKEKIDISLPWIHYQKEKVSSYDRADTSSSSEKKAKDSKLLTLLKKYGFLVVLKENLTSSDRESLIRNLYSDASDLVWVVDSDITKSGETEYVHTEEELQEVIDEGKVKKDEE</sequence>
<dbReference type="RefSeq" id="WP_126403922.1">
    <property type="nucleotide sequence ID" value="NZ_LR134266.1"/>
</dbReference>
<protein>
    <submittedName>
        <fullName evidence="2">Putative lipoprotein</fullName>
    </submittedName>
</protein>
<dbReference type="EMBL" id="LR134266">
    <property type="protein sequence ID" value="VED66805.1"/>
    <property type="molecule type" value="Genomic_DNA"/>
</dbReference>
<dbReference type="Proteomes" id="UP000270025">
    <property type="component" value="Chromosome"/>
</dbReference>
<organism evidence="2 3">
    <name type="scientific">Streptococcus viridans</name>
    <dbReference type="NCBI Taxonomy" id="78535"/>
    <lineage>
        <taxon>Bacteria</taxon>
        <taxon>Bacillati</taxon>
        <taxon>Bacillota</taxon>
        <taxon>Bacilli</taxon>
        <taxon>Lactobacillales</taxon>
        <taxon>Streptococcaceae</taxon>
        <taxon>Streptococcus</taxon>
    </lineage>
</organism>
<accession>A0A3S4L008</accession>
<evidence type="ECO:0000256" key="1">
    <source>
        <dbReference type="SAM" id="Phobius"/>
    </source>
</evidence>
<keyword evidence="1" id="KW-1133">Transmembrane helix</keyword>
<evidence type="ECO:0000313" key="3">
    <source>
        <dbReference type="Proteomes" id="UP000270025"/>
    </source>
</evidence>
<dbReference type="AlphaFoldDB" id="A0A3S4L008"/>
<keyword evidence="2" id="KW-0449">Lipoprotein</keyword>
<keyword evidence="3" id="KW-1185">Reference proteome</keyword>
<reference evidence="2 3" key="1">
    <citation type="submission" date="2018-12" db="EMBL/GenBank/DDBJ databases">
        <authorList>
            <consortium name="Pathogen Informatics"/>
        </authorList>
    </citation>
    <scope>NUCLEOTIDE SEQUENCE [LARGE SCALE GENOMIC DNA]</scope>
    <source>
        <strain evidence="2 3">NCTC3166</strain>
    </source>
</reference>
<dbReference type="KEGG" id="svf:NCTC3166_00617"/>
<name>A0A3S4L008_9STRE</name>
<evidence type="ECO:0000313" key="2">
    <source>
        <dbReference type="EMBL" id="VED66805.1"/>
    </source>
</evidence>
<proteinExistence type="predicted"/>